<dbReference type="PRINTS" id="PR00866">
    <property type="entry name" value="RNADNAPOLMS"/>
</dbReference>
<dbReference type="KEGG" id="pcol:F1325_08040"/>
<feature type="domain" description="Reverse transcriptase" evidence="10">
    <location>
        <begin position="1"/>
        <end position="283"/>
    </location>
</feature>
<dbReference type="PANTHER" id="PTHR34047:SF7">
    <property type="entry name" value="RNA-DIRECTED DNA POLYMERASE"/>
    <property type="match status" value="1"/>
</dbReference>
<keyword evidence="2" id="KW-0808">Transferase</keyword>
<dbReference type="InterPro" id="IPR000477">
    <property type="entry name" value="RT_dom"/>
</dbReference>
<evidence type="ECO:0000256" key="7">
    <source>
        <dbReference type="ARBA" id="ARBA00023118"/>
    </source>
</evidence>
<evidence type="ECO:0000256" key="1">
    <source>
        <dbReference type="ARBA" id="ARBA00012493"/>
    </source>
</evidence>
<evidence type="ECO:0000313" key="11">
    <source>
        <dbReference type="EMBL" id="QHN10418.1"/>
    </source>
</evidence>
<organism evidence="11 12">
    <name type="scientific">Proteus columbae</name>
    <dbReference type="NCBI Taxonomy" id="1987580"/>
    <lineage>
        <taxon>Bacteria</taxon>
        <taxon>Pseudomonadati</taxon>
        <taxon>Pseudomonadota</taxon>
        <taxon>Gammaproteobacteria</taxon>
        <taxon>Enterobacterales</taxon>
        <taxon>Morganellaceae</taxon>
        <taxon>Proteus</taxon>
    </lineage>
</organism>
<keyword evidence="5" id="KW-0460">Magnesium</keyword>
<keyword evidence="3" id="KW-0548">Nucleotidyltransferase</keyword>
<evidence type="ECO:0000256" key="9">
    <source>
        <dbReference type="ARBA" id="ARBA00048173"/>
    </source>
</evidence>
<comment type="similarity">
    <text evidence="8">Belongs to the bacterial reverse transcriptase family.</text>
</comment>
<dbReference type="InterPro" id="IPR051083">
    <property type="entry name" value="GrpII_Intron_Splice-Mob/Def"/>
</dbReference>
<keyword evidence="7" id="KW-0051">Antiviral defense</keyword>
<sequence>MLKVTFLIAQSENLLLVSRSEFFMIKLNREFFTSDIIVLKNSESGLSEFINSNTIPWDNVTEIKLKGKYYYSFSKRIVHNIDYVKSQRNIYDYFSNVIPLNNNSFAYKKETCYLDYLRPHIGNYFFLKIDIASFFHSIKESYVRKLFYNYINDEFLDNDKKCSLIDALIKLTSIDIPSESKNISYVNKRVFPIGFSSSPIISEIYFRPIDVLLMKLCSDFELTYTRYADDILISGGINNKYIANNWDFIYNRIFEIFSYYKLKINTRKTINKKKCLSINGYVLESMYYDNRLLFSELRISNFKLKKINKALFYLEENTYIKNETIKYVMEKVFNSKFKKDKFKYTITQSFIDRHYVFSLTNKMRGFRAYLLSFIIYDRKYMILQKETKDKYLKIIGRIELIIDRLLKK</sequence>
<keyword evidence="6" id="KW-0695">RNA-directed DNA polymerase</keyword>
<evidence type="ECO:0000256" key="3">
    <source>
        <dbReference type="ARBA" id="ARBA00022695"/>
    </source>
</evidence>
<evidence type="ECO:0000256" key="8">
    <source>
        <dbReference type="ARBA" id="ARBA00034120"/>
    </source>
</evidence>
<proteinExistence type="inferred from homology"/>
<protein>
    <recommendedName>
        <fullName evidence="1">RNA-directed DNA polymerase</fullName>
        <ecNumber evidence="1">2.7.7.49</ecNumber>
    </recommendedName>
</protein>
<dbReference type="EMBL" id="CP043925">
    <property type="protein sequence ID" value="QHN10418.1"/>
    <property type="molecule type" value="Genomic_DNA"/>
</dbReference>
<comment type="catalytic activity">
    <reaction evidence="9">
        <text>DNA(n) + a 2'-deoxyribonucleoside 5'-triphosphate = DNA(n+1) + diphosphate</text>
        <dbReference type="Rhea" id="RHEA:22508"/>
        <dbReference type="Rhea" id="RHEA-COMP:17339"/>
        <dbReference type="Rhea" id="RHEA-COMP:17340"/>
        <dbReference type="ChEBI" id="CHEBI:33019"/>
        <dbReference type="ChEBI" id="CHEBI:61560"/>
        <dbReference type="ChEBI" id="CHEBI:173112"/>
        <dbReference type="EC" id="2.7.7.49"/>
    </reaction>
</comment>
<accession>A0A6I7DBK1</accession>
<evidence type="ECO:0000313" key="12">
    <source>
        <dbReference type="Proteomes" id="UP000464700"/>
    </source>
</evidence>
<name>A0A6I7DBK1_9GAMM</name>
<dbReference type="InterPro" id="IPR000123">
    <property type="entry name" value="Reverse_transcriptase_msDNA"/>
</dbReference>
<dbReference type="GO" id="GO:0003964">
    <property type="term" value="F:RNA-directed DNA polymerase activity"/>
    <property type="evidence" value="ECO:0007669"/>
    <property type="project" value="UniProtKB-KW"/>
</dbReference>
<dbReference type="Proteomes" id="UP000464700">
    <property type="component" value="Chromosome"/>
</dbReference>
<dbReference type="Pfam" id="PF00078">
    <property type="entry name" value="RVT_1"/>
    <property type="match status" value="1"/>
</dbReference>
<dbReference type="EC" id="2.7.7.49" evidence="1"/>
<keyword evidence="12" id="KW-1185">Reference proteome</keyword>
<evidence type="ECO:0000256" key="2">
    <source>
        <dbReference type="ARBA" id="ARBA00022679"/>
    </source>
</evidence>
<dbReference type="SUPFAM" id="SSF56672">
    <property type="entry name" value="DNA/RNA polymerases"/>
    <property type="match status" value="1"/>
</dbReference>
<dbReference type="GO" id="GO:0051607">
    <property type="term" value="P:defense response to virus"/>
    <property type="evidence" value="ECO:0007669"/>
    <property type="project" value="UniProtKB-KW"/>
</dbReference>
<dbReference type="GO" id="GO:0003723">
    <property type="term" value="F:RNA binding"/>
    <property type="evidence" value="ECO:0007669"/>
    <property type="project" value="InterPro"/>
</dbReference>
<gene>
    <name evidence="11" type="ORF">F1325_08040</name>
</gene>
<evidence type="ECO:0000256" key="6">
    <source>
        <dbReference type="ARBA" id="ARBA00022918"/>
    </source>
</evidence>
<dbReference type="AlphaFoldDB" id="A0A6I7DBK1"/>
<evidence type="ECO:0000256" key="5">
    <source>
        <dbReference type="ARBA" id="ARBA00022842"/>
    </source>
</evidence>
<dbReference type="PROSITE" id="PS50878">
    <property type="entry name" value="RT_POL"/>
    <property type="match status" value="1"/>
</dbReference>
<reference evidence="11 12" key="1">
    <citation type="submission" date="2019-09" db="EMBL/GenBank/DDBJ databases">
        <title>Emergence of a chromosome-mediated tetracycline resistance gene in Proteus strain.</title>
        <authorList>
            <person name="He D."/>
            <person name="Wang L."/>
        </authorList>
    </citation>
    <scope>NUCLEOTIDE SEQUENCE [LARGE SCALE GENOMIC DNA]</scope>
    <source>
        <strain evidence="11 12">T60</strain>
    </source>
</reference>
<keyword evidence="4" id="KW-0479">Metal-binding</keyword>
<evidence type="ECO:0000256" key="4">
    <source>
        <dbReference type="ARBA" id="ARBA00022723"/>
    </source>
</evidence>
<dbReference type="InterPro" id="IPR043502">
    <property type="entry name" value="DNA/RNA_pol_sf"/>
</dbReference>
<dbReference type="PANTHER" id="PTHR34047">
    <property type="entry name" value="NUCLEAR INTRON MATURASE 1, MITOCHONDRIAL-RELATED"/>
    <property type="match status" value="1"/>
</dbReference>
<dbReference type="GO" id="GO:0046872">
    <property type="term" value="F:metal ion binding"/>
    <property type="evidence" value="ECO:0007669"/>
    <property type="project" value="UniProtKB-KW"/>
</dbReference>
<evidence type="ECO:0000259" key="10">
    <source>
        <dbReference type="PROSITE" id="PS50878"/>
    </source>
</evidence>